<gene>
    <name evidence="3" type="ORF">SAMN02927925_02184</name>
</gene>
<evidence type="ECO:0000313" key="3">
    <source>
        <dbReference type="EMBL" id="SCX15083.1"/>
    </source>
</evidence>
<proteinExistence type="predicted"/>
<dbReference type="PROSITE" id="PS51123">
    <property type="entry name" value="OMPA_2"/>
    <property type="match status" value="1"/>
</dbReference>
<evidence type="ECO:0000256" key="1">
    <source>
        <dbReference type="PROSITE-ProRule" id="PRU00473"/>
    </source>
</evidence>
<sequence>MKINYTTAAASPNMRFKSLLQLQALFVITLLILTSSTKVNAQETIQVNQYTKPSWLFGVAAGANFNFYRGSTFMLNETFTPPTAFHNGNGVGLFIAPNIEFHRPDSRFGFILQAGYDSRRGKFKEVTTPCNCPADLNTKLSYITIEPSLRFAPFKSDFYLYGGPRFAFIQNKSFTYEQGTNPDYPGQEQNPDVKGDFSAVNKNIISMQIGLGYDFPLNATTSKTQFVLSPFVSYHPYFGQNPRSVETWNVTTLRAGMVLKFGQGKLMETPVDGQVTFSVNPPANVENVKVVREVFPIRNYVFFNEGSTEIPNRYVLLSKNQVKDFKEDQVQFNTPKNMSGRSDRQMLVYYNILNILGDRMVKNPNAKITLVGSSENGRQEGLAMAQNVKNYLTTVFEIKENRIAVEGRDKPEVPSEQTGGTKELGLLREGDRRVSIESNSSELLMEFQSGKNAPLKPIEIITGNQNPNNDVVFNVKGAEETLKMWSLQIKDEKGKTQNFGPYTEEEISIPRKTIMANQPEGDYKIVMTGTTKSGKSIRQESTMHLAPYVAPVVQESIRFSVIYEFNESKSIAIYDKYLTEIVAPKIPKNATVIITGHTDVIGEVDHNKNLSLARANDVKSILEKSLAAAGRTDVTFKVRGDGEDEKAAPFENKYPEERFYNRTVIIDIIK</sequence>
<dbReference type="EMBL" id="FMTY01000005">
    <property type="protein sequence ID" value="SCX15083.1"/>
    <property type="molecule type" value="Genomic_DNA"/>
</dbReference>
<name>A0A1G4W128_9FLAO</name>
<dbReference type="InterPro" id="IPR036737">
    <property type="entry name" value="OmpA-like_sf"/>
</dbReference>
<reference evidence="3 4" key="1">
    <citation type="submission" date="2016-10" db="EMBL/GenBank/DDBJ databases">
        <authorList>
            <person name="de Groot N.N."/>
        </authorList>
    </citation>
    <scope>NUCLEOTIDE SEQUENCE [LARGE SCALE GENOMIC DNA]</scope>
    <source>
        <strain evidence="3 4">CGMCC 1.3801</strain>
    </source>
</reference>
<keyword evidence="1" id="KW-0472">Membrane</keyword>
<dbReference type="SUPFAM" id="SSF103088">
    <property type="entry name" value="OmpA-like"/>
    <property type="match status" value="1"/>
</dbReference>
<dbReference type="InterPro" id="IPR006665">
    <property type="entry name" value="OmpA-like"/>
</dbReference>
<dbReference type="Gene3D" id="3.30.1330.60">
    <property type="entry name" value="OmpA-like domain"/>
    <property type="match status" value="1"/>
</dbReference>
<dbReference type="RefSeq" id="WP_023575847.1">
    <property type="nucleotide sequence ID" value="NZ_CBCSBQ010000004.1"/>
</dbReference>
<dbReference type="GO" id="GO:0016020">
    <property type="term" value="C:membrane"/>
    <property type="evidence" value="ECO:0007669"/>
    <property type="project" value="UniProtKB-UniRule"/>
</dbReference>
<feature type="domain" description="OmpA-like" evidence="2">
    <location>
        <begin position="550"/>
        <end position="670"/>
    </location>
</feature>
<accession>A0A1G4W128</accession>
<organism evidence="3 4">
    <name type="scientific">Flavobacterium saliperosum</name>
    <dbReference type="NCBI Taxonomy" id="329186"/>
    <lineage>
        <taxon>Bacteria</taxon>
        <taxon>Pseudomonadati</taxon>
        <taxon>Bacteroidota</taxon>
        <taxon>Flavobacteriia</taxon>
        <taxon>Flavobacteriales</taxon>
        <taxon>Flavobacteriaceae</taxon>
        <taxon>Flavobacterium</taxon>
    </lineage>
</organism>
<evidence type="ECO:0000259" key="2">
    <source>
        <dbReference type="PROSITE" id="PS51123"/>
    </source>
</evidence>
<dbReference type="Proteomes" id="UP000182124">
    <property type="component" value="Unassembled WGS sequence"/>
</dbReference>
<dbReference type="STRING" id="329186.SAMN02927925_02184"/>
<evidence type="ECO:0000313" key="4">
    <source>
        <dbReference type="Proteomes" id="UP000182124"/>
    </source>
</evidence>
<dbReference type="AlphaFoldDB" id="A0A1G4W128"/>
<dbReference type="eggNOG" id="COG2885">
    <property type="taxonomic scope" value="Bacteria"/>
</dbReference>
<protein>
    <submittedName>
        <fullName evidence="3">Outer membrane protein OmpA</fullName>
    </submittedName>
</protein>